<keyword evidence="9" id="KW-0675">Receptor</keyword>
<dbReference type="PROSITE" id="PS00237">
    <property type="entry name" value="G_PROTEIN_RECEP_F1_1"/>
    <property type="match status" value="1"/>
</dbReference>
<feature type="region of interest" description="Disordered" evidence="6">
    <location>
        <begin position="349"/>
        <end position="369"/>
    </location>
</feature>
<comment type="subcellular location">
    <subcellularLocation>
        <location evidence="1">Membrane</location>
    </subcellularLocation>
</comment>
<evidence type="ECO:0000256" key="5">
    <source>
        <dbReference type="ARBA" id="ARBA00023136"/>
    </source>
</evidence>
<evidence type="ECO:0000256" key="6">
    <source>
        <dbReference type="SAM" id="MobiDB-lite"/>
    </source>
</evidence>
<organism evidence="9 10">
    <name type="scientific">Portunus trituberculatus</name>
    <name type="common">Swimming crab</name>
    <name type="synonym">Neptunus trituberculatus</name>
    <dbReference type="NCBI Taxonomy" id="210409"/>
    <lineage>
        <taxon>Eukaryota</taxon>
        <taxon>Metazoa</taxon>
        <taxon>Ecdysozoa</taxon>
        <taxon>Arthropoda</taxon>
        <taxon>Crustacea</taxon>
        <taxon>Multicrustacea</taxon>
        <taxon>Malacostraca</taxon>
        <taxon>Eumalacostraca</taxon>
        <taxon>Eucarida</taxon>
        <taxon>Decapoda</taxon>
        <taxon>Pleocyemata</taxon>
        <taxon>Brachyura</taxon>
        <taxon>Eubrachyura</taxon>
        <taxon>Portunoidea</taxon>
        <taxon>Portunidae</taxon>
        <taxon>Portuninae</taxon>
        <taxon>Portunus</taxon>
    </lineage>
</organism>
<reference evidence="9 10" key="1">
    <citation type="submission" date="2019-05" db="EMBL/GenBank/DDBJ databases">
        <title>Another draft genome of Portunus trituberculatus and its Hox gene families provides insights of decapod evolution.</title>
        <authorList>
            <person name="Jeong J.-H."/>
            <person name="Song I."/>
            <person name="Kim S."/>
            <person name="Choi T."/>
            <person name="Kim D."/>
            <person name="Ryu S."/>
            <person name="Kim W."/>
        </authorList>
    </citation>
    <scope>NUCLEOTIDE SEQUENCE [LARGE SCALE GENOMIC DNA]</scope>
    <source>
        <tissue evidence="9">Muscle</tissue>
    </source>
</reference>
<dbReference type="PROSITE" id="PS50262">
    <property type="entry name" value="G_PROTEIN_RECEP_F1_2"/>
    <property type="match status" value="1"/>
</dbReference>
<keyword evidence="4 7" id="KW-1133">Transmembrane helix</keyword>
<dbReference type="Proteomes" id="UP000324222">
    <property type="component" value="Unassembled WGS sequence"/>
</dbReference>
<dbReference type="SUPFAM" id="SSF81321">
    <property type="entry name" value="Family A G protein-coupled receptor-like"/>
    <property type="match status" value="1"/>
</dbReference>
<evidence type="ECO:0000313" key="10">
    <source>
        <dbReference type="Proteomes" id="UP000324222"/>
    </source>
</evidence>
<feature type="transmembrane region" description="Helical" evidence="7">
    <location>
        <begin position="88"/>
        <end position="110"/>
    </location>
</feature>
<dbReference type="EMBL" id="VSRR010001926">
    <property type="protein sequence ID" value="MPC28515.1"/>
    <property type="molecule type" value="Genomic_DNA"/>
</dbReference>
<dbReference type="GO" id="GO:0004930">
    <property type="term" value="F:G protein-coupled receptor activity"/>
    <property type="evidence" value="ECO:0007669"/>
    <property type="project" value="InterPro"/>
</dbReference>
<evidence type="ECO:0000256" key="2">
    <source>
        <dbReference type="ARBA" id="ARBA00010663"/>
    </source>
</evidence>
<name>A0A5B7E5B7_PORTR</name>
<dbReference type="Gene3D" id="1.20.1070.10">
    <property type="entry name" value="Rhodopsin 7-helix transmembrane proteins"/>
    <property type="match status" value="1"/>
</dbReference>
<proteinExistence type="inferred from homology"/>
<evidence type="ECO:0000259" key="8">
    <source>
        <dbReference type="PROSITE" id="PS50262"/>
    </source>
</evidence>
<accession>A0A5B7E5B7</accession>
<keyword evidence="3 7" id="KW-0812">Transmembrane</keyword>
<feature type="transmembrane region" description="Helical" evidence="7">
    <location>
        <begin position="267"/>
        <end position="293"/>
    </location>
</feature>
<evidence type="ECO:0000256" key="1">
    <source>
        <dbReference type="ARBA" id="ARBA00004370"/>
    </source>
</evidence>
<feature type="transmembrane region" description="Helical" evidence="7">
    <location>
        <begin position="131"/>
        <end position="151"/>
    </location>
</feature>
<gene>
    <name evidence="9" type="ORF">E2C01_021722</name>
</gene>
<evidence type="ECO:0000256" key="7">
    <source>
        <dbReference type="SAM" id="Phobius"/>
    </source>
</evidence>
<dbReference type="InterPro" id="IPR053093">
    <property type="entry name" value="GPCR-like"/>
</dbReference>
<sequence length="395" mass="43242">MAVDTLHVSIVITYYGVLPVLVVLGVAGSVASMCVLLQPSLKKVAVNRYFLVLAACDLALSIFYIPIVVTATGCNFLDYGSALYFAHFGWTTACTFHALGTYVIVFLSLDRFVGVWFPTLFKRLQQPPFGFLHRMVGMVVVCVGVHVPFMVDATVECEGFDEEDMMLNDSNNSGSTSSSSCPNGSWVSSDGFENSFNESWHEAYRYFYNLVVRWLPYGLLAVFNFSLVVAVSLGKVRFPGAGSTEGAKVDPSTGTLRSGSRRNNERVLVATVMAMTASYVVLTLPITIFLTALAGTDTDRCTSPSPEETLRHVGNIFQLLEHVLHAAFLVLINPRFRRETLRLLGCSHWPGGEGDTTTPDDDFGSAHRPVSSASRSYSLIVKMRDSTVPPSCHKP</sequence>
<dbReference type="PANTHER" id="PTHR47760:SF1">
    <property type="entry name" value="G-PROTEIN COUPLED RECEPTORS FAMILY 1 PROFILE DOMAIN-CONTAINING PROTEIN"/>
    <property type="match status" value="1"/>
</dbReference>
<comment type="caution">
    <text evidence="9">The sequence shown here is derived from an EMBL/GenBank/DDBJ whole genome shotgun (WGS) entry which is preliminary data.</text>
</comment>
<dbReference type="InterPro" id="IPR000276">
    <property type="entry name" value="GPCR_Rhodpsn"/>
</dbReference>
<evidence type="ECO:0000256" key="3">
    <source>
        <dbReference type="ARBA" id="ARBA00022692"/>
    </source>
</evidence>
<protein>
    <submittedName>
        <fullName evidence="9">Putative G-protein coupled receptor</fullName>
    </submittedName>
</protein>
<feature type="transmembrane region" description="Helical" evidence="7">
    <location>
        <begin position="49"/>
        <end position="68"/>
    </location>
</feature>
<dbReference type="AlphaFoldDB" id="A0A5B7E5B7"/>
<keyword evidence="10" id="KW-1185">Reference proteome</keyword>
<dbReference type="PANTHER" id="PTHR47760">
    <property type="entry name" value="G-PROTEIN COUPLED RECEPTOR B0563.6-LIKE PROTEIN-RELATED"/>
    <property type="match status" value="1"/>
</dbReference>
<feature type="transmembrane region" description="Helical" evidence="7">
    <location>
        <begin position="12"/>
        <end position="37"/>
    </location>
</feature>
<evidence type="ECO:0000313" key="9">
    <source>
        <dbReference type="EMBL" id="MPC28515.1"/>
    </source>
</evidence>
<dbReference type="GO" id="GO:0016020">
    <property type="term" value="C:membrane"/>
    <property type="evidence" value="ECO:0007669"/>
    <property type="project" value="UniProtKB-SubCell"/>
</dbReference>
<comment type="similarity">
    <text evidence="2">Belongs to the G-protein coupled receptor 1 family.</text>
</comment>
<feature type="transmembrane region" description="Helical" evidence="7">
    <location>
        <begin position="214"/>
        <end position="233"/>
    </location>
</feature>
<dbReference type="Pfam" id="PF00001">
    <property type="entry name" value="7tm_1"/>
    <property type="match status" value="1"/>
</dbReference>
<keyword evidence="5 7" id="KW-0472">Membrane</keyword>
<dbReference type="InterPro" id="IPR017452">
    <property type="entry name" value="GPCR_Rhodpsn_7TM"/>
</dbReference>
<dbReference type="OrthoDB" id="6339515at2759"/>
<evidence type="ECO:0000256" key="4">
    <source>
        <dbReference type="ARBA" id="ARBA00022989"/>
    </source>
</evidence>
<feature type="domain" description="G-protein coupled receptors family 1 profile" evidence="8">
    <location>
        <begin position="28"/>
        <end position="329"/>
    </location>
</feature>